<keyword evidence="10" id="KW-0934">Plastid</keyword>
<sequence length="90" mass="10570">MPIKERLGVVVSDKMDKTIVVSIENRVTHKRYGKIISKTKRYKVHDQNNECQIGDYILIEETRPLSKTKRWKLKEVKQKSLKLDTSEIGE</sequence>
<dbReference type="GO" id="GO:0022627">
    <property type="term" value="C:cytosolic small ribosomal subunit"/>
    <property type="evidence" value="ECO:0007669"/>
    <property type="project" value="TreeGrafter"/>
</dbReference>
<dbReference type="InterPro" id="IPR019984">
    <property type="entry name" value="Ribosomal_uS17_bact/chlr"/>
</dbReference>
<keyword evidence="4 8" id="KW-0694">RNA-binding</keyword>
<dbReference type="InterPro" id="IPR000266">
    <property type="entry name" value="Ribosomal_uS17"/>
</dbReference>
<comment type="subcellular location">
    <subcellularLocation>
        <location evidence="8">Plastid</location>
        <location evidence="8">Chloroplast</location>
    </subcellularLocation>
</comment>
<dbReference type="HAMAP" id="MF_01345_B">
    <property type="entry name" value="Ribosomal_uS17_B"/>
    <property type="match status" value="1"/>
</dbReference>
<comment type="subunit">
    <text evidence="8">Part of the 30S ribosomal subunit.</text>
</comment>
<dbReference type="NCBIfam" id="NF004123">
    <property type="entry name" value="PRK05610.1"/>
    <property type="match status" value="1"/>
</dbReference>
<proteinExistence type="inferred from homology"/>
<dbReference type="GO" id="GO:0009507">
    <property type="term" value="C:chloroplast"/>
    <property type="evidence" value="ECO:0007669"/>
    <property type="project" value="UniProtKB-SubCell"/>
</dbReference>
<keyword evidence="6 8" id="KW-0687">Ribonucleoprotein</keyword>
<evidence type="ECO:0000256" key="2">
    <source>
        <dbReference type="ARBA" id="ARBA00010254"/>
    </source>
</evidence>
<dbReference type="SUPFAM" id="SSF50249">
    <property type="entry name" value="Nucleic acid-binding proteins"/>
    <property type="match status" value="1"/>
</dbReference>
<dbReference type="PROSITE" id="PS00056">
    <property type="entry name" value="RIBOSOMAL_S17"/>
    <property type="match status" value="1"/>
</dbReference>
<protein>
    <recommendedName>
        <fullName evidence="7 8">Small ribosomal subunit protein uS17c</fullName>
    </recommendedName>
</protein>
<dbReference type="CDD" id="cd00364">
    <property type="entry name" value="Ribosomal_uS17"/>
    <property type="match status" value="1"/>
</dbReference>
<keyword evidence="5 8" id="KW-0689">Ribosomal protein</keyword>
<keyword evidence="3 8" id="KW-0699">rRNA-binding</keyword>
<dbReference type="AlphaFoldDB" id="A0A0U2L6Q8"/>
<evidence type="ECO:0000256" key="7">
    <source>
        <dbReference type="ARBA" id="ARBA00035251"/>
    </source>
</evidence>
<dbReference type="NCBIfam" id="TIGR03635">
    <property type="entry name" value="uS17_bact"/>
    <property type="match status" value="1"/>
</dbReference>
<evidence type="ECO:0000256" key="3">
    <source>
        <dbReference type="ARBA" id="ARBA00022730"/>
    </source>
</evidence>
<comment type="similarity">
    <text evidence="2 8 9">Belongs to the universal ribosomal protein uS17 family.</text>
</comment>
<keyword evidence="10" id="KW-0150">Chloroplast</keyword>
<geneLocation type="chloroplast" evidence="10"/>
<evidence type="ECO:0000256" key="9">
    <source>
        <dbReference type="RuleBase" id="RU003872"/>
    </source>
</evidence>
<dbReference type="GO" id="GO:0006412">
    <property type="term" value="P:translation"/>
    <property type="evidence" value="ECO:0007669"/>
    <property type="project" value="UniProtKB-UniRule"/>
</dbReference>
<name>A0A0U2L6Q8_GUITH</name>
<accession>A0A0U2L6Q8</accession>
<dbReference type="Gene3D" id="2.40.50.140">
    <property type="entry name" value="Nucleic acid-binding proteins"/>
    <property type="match status" value="1"/>
</dbReference>
<dbReference type="GO" id="GO:0019843">
    <property type="term" value="F:rRNA binding"/>
    <property type="evidence" value="ECO:0007669"/>
    <property type="project" value="UniProtKB-UniRule"/>
</dbReference>
<evidence type="ECO:0000256" key="1">
    <source>
        <dbReference type="ARBA" id="ARBA00002932"/>
    </source>
</evidence>
<reference evidence="10" key="1">
    <citation type="journal article" date="2015" name="Mitochondrial DNA">
        <title>The complete chloroplast genome of Guillardia theta strain CCMP2712.</title>
        <authorList>
            <person name="Tang X."/>
            <person name="Bi G."/>
        </authorList>
    </citation>
    <scope>NUCLEOTIDE SEQUENCE</scope>
</reference>
<evidence type="ECO:0000313" key="10">
    <source>
        <dbReference type="EMBL" id="ALG63603.1"/>
    </source>
</evidence>
<dbReference type="EMBL" id="KT428890">
    <property type="protein sequence ID" value="ALG63603.1"/>
    <property type="molecule type" value="Genomic_DNA"/>
</dbReference>
<dbReference type="Pfam" id="PF00366">
    <property type="entry name" value="Ribosomal_S17"/>
    <property type="match status" value="1"/>
</dbReference>
<dbReference type="InterPro" id="IPR012340">
    <property type="entry name" value="NA-bd_OB-fold"/>
</dbReference>
<dbReference type="PANTHER" id="PTHR10744">
    <property type="entry name" value="40S RIBOSOMAL PROTEIN S11 FAMILY MEMBER"/>
    <property type="match status" value="1"/>
</dbReference>
<comment type="function">
    <text evidence="1 8">One of the primary rRNA binding proteins, it binds specifically to the 5'-end of 16S ribosomal RNA.</text>
</comment>
<evidence type="ECO:0000256" key="8">
    <source>
        <dbReference type="HAMAP-Rule" id="MF_01345"/>
    </source>
</evidence>
<evidence type="ECO:0000256" key="4">
    <source>
        <dbReference type="ARBA" id="ARBA00022884"/>
    </source>
</evidence>
<dbReference type="PANTHER" id="PTHR10744:SF1">
    <property type="entry name" value="SMALL RIBOSOMAL SUBUNIT PROTEIN US17M"/>
    <property type="match status" value="1"/>
</dbReference>
<gene>
    <name evidence="8 10" type="primary">rps17</name>
</gene>
<dbReference type="PRINTS" id="PR00973">
    <property type="entry name" value="RIBOSOMALS17"/>
</dbReference>
<dbReference type="GO" id="GO:0003735">
    <property type="term" value="F:structural constituent of ribosome"/>
    <property type="evidence" value="ECO:0007669"/>
    <property type="project" value="InterPro"/>
</dbReference>
<evidence type="ECO:0000256" key="5">
    <source>
        <dbReference type="ARBA" id="ARBA00022980"/>
    </source>
</evidence>
<dbReference type="InterPro" id="IPR019979">
    <property type="entry name" value="Ribosomal_uS17_CS"/>
</dbReference>
<organism evidence="10">
    <name type="scientific">Guillardia theta</name>
    <name type="common">Cryptophyte</name>
    <name type="synonym">Cryptomonas phi</name>
    <dbReference type="NCBI Taxonomy" id="55529"/>
    <lineage>
        <taxon>Eukaryota</taxon>
        <taxon>Cryptophyceae</taxon>
        <taxon>Pyrenomonadales</taxon>
        <taxon>Geminigeraceae</taxon>
        <taxon>Guillardia</taxon>
    </lineage>
</organism>
<evidence type="ECO:0000256" key="6">
    <source>
        <dbReference type="ARBA" id="ARBA00023274"/>
    </source>
</evidence>